<comment type="caution">
    <text evidence="1">The sequence shown here is derived from an EMBL/GenBank/DDBJ whole genome shotgun (WGS) entry which is preliminary data.</text>
</comment>
<evidence type="ECO:0000313" key="2">
    <source>
        <dbReference type="Proteomes" id="UP000728185"/>
    </source>
</evidence>
<sequence>MANLTFPHLAALNMDVANRLSEQINQLMKQPGRIDRKLKAAIDLYKKRILELKSIALLEDNCGLAEIYHDSVDLIERISQFNSSVKSAEERFNNLSASVLDIYQSAKPYIDQCDLARTKLHMSQLKDYIAFYDSRVDAARLLDDDELLVACIRDYINFVHREVQLDQECLPIILQEASSIENCLDRLKGLIVKFESLLEDISFPVVPFGCLEKEDPQAWEDEQLQEFTIAFKRLVSIEIPYPLIACLS</sequence>
<evidence type="ECO:0000313" key="1">
    <source>
        <dbReference type="EMBL" id="KAA0187473.1"/>
    </source>
</evidence>
<organism evidence="1 2">
    <name type="scientific">Fasciolopsis buskii</name>
    <dbReference type="NCBI Taxonomy" id="27845"/>
    <lineage>
        <taxon>Eukaryota</taxon>
        <taxon>Metazoa</taxon>
        <taxon>Spiralia</taxon>
        <taxon>Lophotrochozoa</taxon>
        <taxon>Platyhelminthes</taxon>
        <taxon>Trematoda</taxon>
        <taxon>Digenea</taxon>
        <taxon>Plagiorchiida</taxon>
        <taxon>Echinostomata</taxon>
        <taxon>Echinostomatoidea</taxon>
        <taxon>Fasciolidae</taxon>
        <taxon>Fasciolopsis</taxon>
    </lineage>
</organism>
<accession>A0A8E0RNS0</accession>
<keyword evidence="2" id="KW-1185">Reference proteome</keyword>
<dbReference type="AlphaFoldDB" id="A0A8E0RNS0"/>
<reference evidence="1" key="1">
    <citation type="submission" date="2019-05" db="EMBL/GenBank/DDBJ databases">
        <title>Annotation for the trematode Fasciolopsis buski.</title>
        <authorList>
            <person name="Choi Y.-J."/>
        </authorList>
    </citation>
    <scope>NUCLEOTIDE SEQUENCE</scope>
    <source>
        <strain evidence="1">HT</strain>
        <tissue evidence="1">Whole worm</tissue>
    </source>
</reference>
<dbReference type="EMBL" id="LUCM01009096">
    <property type="protein sequence ID" value="KAA0187473.1"/>
    <property type="molecule type" value="Genomic_DNA"/>
</dbReference>
<proteinExistence type="predicted"/>
<protein>
    <submittedName>
        <fullName evidence="1">Uncharacterized protein</fullName>
    </submittedName>
</protein>
<dbReference type="OrthoDB" id="2189254at2759"/>
<gene>
    <name evidence="1" type="ORF">FBUS_00299</name>
</gene>
<name>A0A8E0RNS0_9TREM</name>
<dbReference type="Proteomes" id="UP000728185">
    <property type="component" value="Unassembled WGS sequence"/>
</dbReference>